<proteinExistence type="inferred from homology"/>
<comment type="similarity">
    <text evidence="1">Belongs to the type-B carboxylesterase/lipase family.</text>
</comment>
<keyword evidence="2" id="KW-0325">Glycoprotein</keyword>
<dbReference type="SUPFAM" id="SSF53474">
    <property type="entry name" value="alpha/beta-Hydrolases"/>
    <property type="match status" value="1"/>
</dbReference>
<evidence type="ECO:0000313" key="5">
    <source>
        <dbReference type="RefSeq" id="XP_022238546.1"/>
    </source>
</evidence>
<dbReference type="InterPro" id="IPR002018">
    <property type="entry name" value="CarbesteraseB"/>
</dbReference>
<name>A0ABM1S4J1_LIMPO</name>
<evidence type="ECO:0000259" key="3">
    <source>
        <dbReference type="Pfam" id="PF00135"/>
    </source>
</evidence>
<reference evidence="5" key="1">
    <citation type="submission" date="2025-08" db="UniProtKB">
        <authorList>
            <consortium name="RefSeq"/>
        </authorList>
    </citation>
    <scope>IDENTIFICATION</scope>
    <source>
        <tissue evidence="5">Muscle</tissue>
    </source>
</reference>
<dbReference type="Proteomes" id="UP000694941">
    <property type="component" value="Unplaced"/>
</dbReference>
<sequence length="242" mass="26716">MGIPFATPPLGPLRFRRPVRHPGWSGILDADNFRSSCPQVDDQGGLSGDENCLFINVFTPDIKTDRNQGNLSLFPVMVFIHGDDFERGSSDLYGPEKLVGKSVVLVTFNYRLGILGFLSTENEDTSGNWGLWDQQLALEWVRNNINYFRGDINSITLFGEGSGGASVMFHVISPVSQGMFQRAVSQSGSALCDWASEQNPGKYARTVAHRLGCPTESSLQLVECVQEIPASRILRVQSEEKE</sequence>
<evidence type="ECO:0000256" key="1">
    <source>
        <dbReference type="ARBA" id="ARBA00005964"/>
    </source>
</evidence>
<evidence type="ECO:0000256" key="2">
    <source>
        <dbReference type="ARBA" id="ARBA00023180"/>
    </source>
</evidence>
<accession>A0ABM1S4J1</accession>
<dbReference type="Pfam" id="PF00135">
    <property type="entry name" value="COesterase"/>
    <property type="match status" value="1"/>
</dbReference>
<dbReference type="Gene3D" id="3.40.50.1820">
    <property type="entry name" value="alpha/beta hydrolase"/>
    <property type="match status" value="1"/>
</dbReference>
<dbReference type="RefSeq" id="XP_022238546.1">
    <property type="nucleotide sequence ID" value="XM_022382838.1"/>
</dbReference>
<protein>
    <submittedName>
        <fullName evidence="5">Bile salt-activated lipase-like</fullName>
    </submittedName>
</protein>
<organism evidence="4 5">
    <name type="scientific">Limulus polyphemus</name>
    <name type="common">Atlantic horseshoe crab</name>
    <dbReference type="NCBI Taxonomy" id="6850"/>
    <lineage>
        <taxon>Eukaryota</taxon>
        <taxon>Metazoa</taxon>
        <taxon>Ecdysozoa</taxon>
        <taxon>Arthropoda</taxon>
        <taxon>Chelicerata</taxon>
        <taxon>Merostomata</taxon>
        <taxon>Xiphosura</taxon>
        <taxon>Limulidae</taxon>
        <taxon>Limulus</taxon>
    </lineage>
</organism>
<keyword evidence="4" id="KW-1185">Reference proteome</keyword>
<dbReference type="GeneID" id="111083027"/>
<evidence type="ECO:0000313" key="4">
    <source>
        <dbReference type="Proteomes" id="UP000694941"/>
    </source>
</evidence>
<dbReference type="InterPro" id="IPR029058">
    <property type="entry name" value="AB_hydrolase_fold"/>
</dbReference>
<gene>
    <name evidence="5" type="primary">LOC111083027</name>
</gene>
<feature type="domain" description="Carboxylesterase type B" evidence="3">
    <location>
        <begin position="2"/>
        <end position="239"/>
    </location>
</feature>
<dbReference type="PANTHER" id="PTHR43903">
    <property type="entry name" value="NEUROLIGIN"/>
    <property type="match status" value="1"/>
</dbReference>
<dbReference type="InterPro" id="IPR051093">
    <property type="entry name" value="Neuroligin/BSAL"/>
</dbReference>